<proteinExistence type="predicted"/>
<gene>
    <name evidence="2" type="ORF">P2G67_00280</name>
</gene>
<dbReference type="EMBL" id="JARHUD010000001">
    <property type="protein sequence ID" value="MDF2094405.1"/>
    <property type="molecule type" value="Genomic_DNA"/>
</dbReference>
<dbReference type="PANTHER" id="PTHR11895:SF76">
    <property type="entry name" value="INDOLEACETAMIDE HYDROLASE"/>
    <property type="match status" value="1"/>
</dbReference>
<dbReference type="InterPro" id="IPR000120">
    <property type="entry name" value="Amidase"/>
</dbReference>
<dbReference type="PANTHER" id="PTHR11895">
    <property type="entry name" value="TRANSAMIDASE"/>
    <property type="match status" value="1"/>
</dbReference>
<sequence length="479" mass="50750">MTELCDLPAVDLVNKIAGREVSPVELLDSCLSRIDAVNPSLNAIVAQDVEAARRGALAAEKAVKEGESLGLLHGLPVGIKDLNETAGLRTTYGSELFAENVPAQDALNVARVREAGGLPWFKTNTPEFGAGANTRNAVYGATGNPFDPALTCAGSSGGSAVALATSMLPLCNGSDLGGSLRSPAAYCGIVGLRPTAGLVPKEGSLTAYSPLSVEGPMGRSVSDLALLLAAMAGEDPRDPLSRPIDRDALARPQAADLSGLSVAFSEDLGFAPIDEQVRKLFRERSGAFRHLFRDAMDRDPEMGENPDRVFEVLRGVGFLAAHLEKVRKTPEKVGPNVTANVELGLTYSAEDVAWAQTRHSDIFRRFLAMMDEVDVLITPAASVQPFDKNEWYPREINGKPLQSYINWVAIAYGLTLTGHPVLCLPCGTDENGLPFGIQVVGRRFEEAKLLSVGLALEQALGGIAGCARPLPNLARLSAA</sequence>
<dbReference type="InterPro" id="IPR036928">
    <property type="entry name" value="AS_sf"/>
</dbReference>
<dbReference type="InterPro" id="IPR023631">
    <property type="entry name" value="Amidase_dom"/>
</dbReference>
<dbReference type="Proteomes" id="UP001215503">
    <property type="component" value="Unassembled WGS sequence"/>
</dbReference>
<name>A0ABT5YHY9_9PROT</name>
<accession>A0ABT5YHY9</accession>
<feature type="domain" description="Amidase" evidence="1">
    <location>
        <begin position="25"/>
        <end position="450"/>
    </location>
</feature>
<evidence type="ECO:0000259" key="1">
    <source>
        <dbReference type="Pfam" id="PF01425"/>
    </source>
</evidence>
<reference evidence="2 3" key="1">
    <citation type="submission" date="2023-03" db="EMBL/GenBank/DDBJ databases">
        <title>Fodinicurvata sp. CAU 1616 isolated from sea sendiment.</title>
        <authorList>
            <person name="Kim W."/>
        </authorList>
    </citation>
    <scope>NUCLEOTIDE SEQUENCE [LARGE SCALE GENOMIC DNA]</scope>
    <source>
        <strain evidence="2 3">CAU 1616</strain>
    </source>
</reference>
<organism evidence="2 3">
    <name type="scientific">Aquibaculum arenosum</name>
    <dbReference type="NCBI Taxonomy" id="3032591"/>
    <lineage>
        <taxon>Bacteria</taxon>
        <taxon>Pseudomonadati</taxon>
        <taxon>Pseudomonadota</taxon>
        <taxon>Alphaproteobacteria</taxon>
        <taxon>Rhodospirillales</taxon>
        <taxon>Rhodovibrionaceae</taxon>
        <taxon>Aquibaculum</taxon>
    </lineage>
</organism>
<dbReference type="Gene3D" id="3.90.1300.10">
    <property type="entry name" value="Amidase signature (AS) domain"/>
    <property type="match status" value="1"/>
</dbReference>
<dbReference type="RefSeq" id="WP_275818883.1">
    <property type="nucleotide sequence ID" value="NZ_JARHUD010000001.1"/>
</dbReference>
<comment type="caution">
    <text evidence="2">The sequence shown here is derived from an EMBL/GenBank/DDBJ whole genome shotgun (WGS) entry which is preliminary data.</text>
</comment>
<evidence type="ECO:0000313" key="2">
    <source>
        <dbReference type="EMBL" id="MDF2094405.1"/>
    </source>
</evidence>
<protein>
    <submittedName>
        <fullName evidence="2">Amidase family protein</fullName>
    </submittedName>
</protein>
<keyword evidence="3" id="KW-1185">Reference proteome</keyword>
<dbReference type="SUPFAM" id="SSF75304">
    <property type="entry name" value="Amidase signature (AS) enzymes"/>
    <property type="match status" value="1"/>
</dbReference>
<dbReference type="Pfam" id="PF01425">
    <property type="entry name" value="Amidase"/>
    <property type="match status" value="1"/>
</dbReference>
<evidence type="ECO:0000313" key="3">
    <source>
        <dbReference type="Proteomes" id="UP001215503"/>
    </source>
</evidence>